<dbReference type="GeneID" id="76199272"/>
<comment type="caution">
    <text evidence="1">The sequence shown here is derived from an EMBL/GenBank/DDBJ whole genome shotgun (WGS) entry which is preliminary data.</text>
</comment>
<dbReference type="Proteomes" id="UP001596417">
    <property type="component" value="Unassembled WGS sequence"/>
</dbReference>
<protein>
    <recommendedName>
        <fullName evidence="3">CHAT domain-containing protein</fullName>
    </recommendedName>
</protein>
<reference evidence="1 2" key="1">
    <citation type="journal article" date="2019" name="Int. J. Syst. Evol. Microbiol.">
        <title>The Global Catalogue of Microorganisms (GCM) 10K type strain sequencing project: providing services to taxonomists for standard genome sequencing and annotation.</title>
        <authorList>
            <consortium name="The Broad Institute Genomics Platform"/>
            <consortium name="The Broad Institute Genome Sequencing Center for Infectious Disease"/>
            <person name="Wu L."/>
            <person name="Ma J."/>
        </authorList>
    </citation>
    <scope>NUCLEOTIDE SEQUENCE [LARGE SCALE GENOMIC DNA]</scope>
    <source>
        <strain evidence="1 2">RDMS1</strain>
    </source>
</reference>
<evidence type="ECO:0000313" key="2">
    <source>
        <dbReference type="Proteomes" id="UP001596417"/>
    </source>
</evidence>
<accession>A0ABD5YK69</accession>
<sequence length="702" mass="78094">MPHMRFSATSTSPELTIVDPIQRRQFPLTTAEPIDPIPTETDQFSAPTDRAVEITTEYLTLPYVVPVYVRDTDGNRLLHAEEHAYEQLPEQTYIIELLAPIKIFLRVHSTITIASWEAHMKLEFTDATRVCIGARSYHEAPAGTITTTETPEDMAAAISTFGSALKTTSCERSLPSLRGHPPAIELGDRFYVPDSITRPETGVRIEIPDREALIYAVSPLAYYLGAEVVIGELPRIVTENGVIYRFDHSLRGFQNDVERLLKQVLFFDCIIRTEGRYKIDLHERTVVESRLPFEITDLYDAPLSEQIEQYLDVPFEDIVDVVPQWPLTTHVTPDASILEQLPYLVNYLSFVRPTVPASSTNDQVGLQQEMDAFMRGETQLRSAESFALTDRYITLPSTPTLEHAWLGPWIPLQANKLIPVAFQNKLHRRQSTDEIDITVVCNDSAMLDEYTAGTALYGDRDELPFDITVHQDCSVADLHDLLRTETDFFHYIGHTIPDGFICRDGTLETASLTTVGIDTFLLNSCRSYEVGTKLIEAGSVGGIVTHSDIGNDDATGIGQVVARLLNCGFSLRSALAITQSHQRTGRQYIVVGDGSIQITQSESGTPYVCSITPSADAQTYSVQLTTYPTTEPGIGSVFTPFIDGIDQYFLTGGELPSFTVSADMLDRFLRLERVPVVLGSELVWSTDVSVPPLSHSNSDDDR</sequence>
<evidence type="ECO:0008006" key="3">
    <source>
        <dbReference type="Google" id="ProtNLM"/>
    </source>
</evidence>
<keyword evidence="2" id="KW-1185">Reference proteome</keyword>
<gene>
    <name evidence="1" type="ORF">ACFQL7_07485</name>
</gene>
<dbReference type="RefSeq" id="WP_264556232.1">
    <property type="nucleotide sequence ID" value="NZ_CP109979.1"/>
</dbReference>
<dbReference type="AlphaFoldDB" id="A0ABD5YK69"/>
<proteinExistence type="predicted"/>
<dbReference type="EMBL" id="JBHTAX010000001">
    <property type="protein sequence ID" value="MFC7189714.1"/>
    <property type="molecule type" value="Genomic_DNA"/>
</dbReference>
<name>A0ABD5YK69_9EURY</name>
<organism evidence="1 2">
    <name type="scientific">Halocatena marina</name>
    <dbReference type="NCBI Taxonomy" id="2934937"/>
    <lineage>
        <taxon>Archaea</taxon>
        <taxon>Methanobacteriati</taxon>
        <taxon>Methanobacteriota</taxon>
        <taxon>Stenosarchaea group</taxon>
        <taxon>Halobacteria</taxon>
        <taxon>Halobacteriales</taxon>
        <taxon>Natronomonadaceae</taxon>
        <taxon>Halocatena</taxon>
    </lineage>
</organism>
<evidence type="ECO:0000313" key="1">
    <source>
        <dbReference type="EMBL" id="MFC7189714.1"/>
    </source>
</evidence>